<reference evidence="1 2" key="1">
    <citation type="journal article" date="2019" name="Appl. Environ. Microbiol.">
        <title>Environmental Evidence and Genomic Insight of Iron-oxidizing Bacteria Preference Towards More Corrosion Resistant Stainless Steel at Higher Salinities.</title>
        <authorList>
            <person name="Garrison C.E."/>
            <person name="Price K.A."/>
            <person name="Field E.K."/>
        </authorList>
    </citation>
    <scope>NUCLEOTIDE SEQUENCE [LARGE SCALE GENOMIC DNA]</scope>
    <source>
        <strain evidence="1 2">P3</strain>
    </source>
</reference>
<dbReference type="OrthoDB" id="5296901at2"/>
<organism evidence="1 2">
    <name type="scientific">Mariprofundus erugo</name>
    <dbReference type="NCBI Taxonomy" id="2528639"/>
    <lineage>
        <taxon>Bacteria</taxon>
        <taxon>Pseudomonadati</taxon>
        <taxon>Pseudomonadota</taxon>
        <taxon>Candidatius Mariprofundia</taxon>
        <taxon>Mariprofundales</taxon>
        <taxon>Mariprofundaceae</taxon>
        <taxon>Mariprofundus</taxon>
    </lineage>
</organism>
<protein>
    <recommendedName>
        <fullName evidence="3">Antitoxin VbhA domain-containing protein</fullName>
    </recommendedName>
</protein>
<dbReference type="RefSeq" id="WP_138239396.1">
    <property type="nucleotide sequence ID" value="NZ_VBRY01000007.1"/>
</dbReference>
<accession>A0A5R9GPK6</accession>
<comment type="caution">
    <text evidence="1">The sequence shown here is derived from an EMBL/GenBank/DDBJ whole genome shotgun (WGS) entry which is preliminary data.</text>
</comment>
<sequence>MSFSDSPYDSPQAWYAAAIARETMLAVEEIRRRQLLADAHNAANNIRDPEVLSDQRLYIHGYMELEEYQSYLFSKYSKG</sequence>
<proteinExistence type="predicted"/>
<gene>
    <name evidence="1" type="ORF">FEF65_08625</name>
</gene>
<dbReference type="AlphaFoldDB" id="A0A5R9GPK6"/>
<dbReference type="Proteomes" id="UP000306585">
    <property type="component" value="Unassembled WGS sequence"/>
</dbReference>
<evidence type="ECO:0008006" key="3">
    <source>
        <dbReference type="Google" id="ProtNLM"/>
    </source>
</evidence>
<evidence type="ECO:0000313" key="2">
    <source>
        <dbReference type="Proteomes" id="UP000306585"/>
    </source>
</evidence>
<evidence type="ECO:0000313" key="1">
    <source>
        <dbReference type="EMBL" id="TLS67005.1"/>
    </source>
</evidence>
<keyword evidence="2" id="KW-1185">Reference proteome</keyword>
<name>A0A5R9GPK6_9PROT</name>
<dbReference type="EMBL" id="VBRY01000007">
    <property type="protein sequence ID" value="TLS67005.1"/>
    <property type="molecule type" value="Genomic_DNA"/>
</dbReference>